<proteinExistence type="predicted"/>
<evidence type="ECO:0000313" key="8">
    <source>
        <dbReference type="EMBL" id="EDM51366.1"/>
    </source>
</evidence>
<comment type="caution">
    <text evidence="8">The sequence shown here is derived from an EMBL/GenBank/DDBJ whole genome shotgun (WGS) entry which is preliminary data.</text>
</comment>
<sequence>MNITKSTNNLEKNLYKISNTSLSITKNDGDTFETNQFKELDNIKEIQEIITNYDGLARTTNIKVVDGTQLVERDDLSDEFKNMLSVEATNNSEKNNLFNSGIFTIIKGRHINNNDRGKILIHKELAEKNNLKLNDKIKLQLIDFNNSEKKSEYEFEIIGIFSGKKQEKYTGLSSDFSENMVFIDYESSQKALNKPENNKIVNKLAIFSDSSENTKVALNNIKKIKIDWSKFNVSSDNHVFEETLESIDGIKHIIKIMTYSIMIGGITVLSLILILWLRERIYEIGILLSIGISKIKIVTQFILELLFISLPSFVFSLFIGNVILNIIVGGFMNSDDSTIMVDSLLKNNNLISNLISFLQSYGILIGIIVLSVIIASLMILIKKPKEILSKIS</sequence>
<dbReference type="InterPro" id="IPR050250">
    <property type="entry name" value="Macrolide_Exporter_MacB"/>
</dbReference>
<dbReference type="PANTHER" id="PTHR30572:SF9">
    <property type="entry name" value="ABC TRANSPORTER PERMEASE PROTEIN"/>
    <property type="match status" value="1"/>
</dbReference>
<evidence type="ECO:0000259" key="7">
    <source>
        <dbReference type="Pfam" id="PF02687"/>
    </source>
</evidence>
<dbReference type="GO" id="GO:0022857">
    <property type="term" value="F:transmembrane transporter activity"/>
    <property type="evidence" value="ECO:0007669"/>
    <property type="project" value="TreeGrafter"/>
</dbReference>
<dbReference type="HOGENOM" id="CLU_039499_2_1_9"/>
<dbReference type="STRING" id="411463.EUBVEN_01274"/>
<feature type="transmembrane region" description="Helical" evidence="6">
    <location>
        <begin position="298"/>
        <end position="331"/>
    </location>
</feature>
<feature type="transmembrane region" description="Helical" evidence="6">
    <location>
        <begin position="351"/>
        <end position="381"/>
    </location>
</feature>
<dbReference type="GO" id="GO:0005886">
    <property type="term" value="C:plasma membrane"/>
    <property type="evidence" value="ECO:0007669"/>
    <property type="project" value="UniProtKB-SubCell"/>
</dbReference>
<organism evidence="8 9">
    <name type="scientific">Eubacterium ventriosum ATCC 27560</name>
    <dbReference type="NCBI Taxonomy" id="411463"/>
    <lineage>
        <taxon>Bacteria</taxon>
        <taxon>Bacillati</taxon>
        <taxon>Bacillota</taxon>
        <taxon>Clostridia</taxon>
        <taxon>Eubacteriales</taxon>
        <taxon>Eubacteriaceae</taxon>
        <taxon>Eubacterium</taxon>
    </lineage>
</organism>
<evidence type="ECO:0000256" key="4">
    <source>
        <dbReference type="ARBA" id="ARBA00022989"/>
    </source>
</evidence>
<keyword evidence="4 6" id="KW-1133">Transmembrane helix</keyword>
<dbReference type="Pfam" id="PF02687">
    <property type="entry name" value="FtsX"/>
    <property type="match status" value="1"/>
</dbReference>
<dbReference type="EMBL" id="AAVL02000033">
    <property type="protein sequence ID" value="EDM51366.1"/>
    <property type="molecule type" value="Genomic_DNA"/>
</dbReference>
<comment type="subcellular location">
    <subcellularLocation>
        <location evidence="1">Cell membrane</location>
        <topology evidence="1">Multi-pass membrane protein</topology>
    </subcellularLocation>
</comment>
<keyword evidence="5 6" id="KW-0472">Membrane</keyword>
<reference evidence="8 9" key="1">
    <citation type="submission" date="2007-03" db="EMBL/GenBank/DDBJ databases">
        <authorList>
            <person name="Fulton L."/>
            <person name="Clifton S."/>
            <person name="Fulton B."/>
            <person name="Xu J."/>
            <person name="Minx P."/>
            <person name="Pepin K.H."/>
            <person name="Johnson M."/>
            <person name="Thiruvilangam P."/>
            <person name="Bhonagiri V."/>
            <person name="Nash W.E."/>
            <person name="Mardis E.R."/>
            <person name="Wilson R.K."/>
        </authorList>
    </citation>
    <scope>NUCLEOTIDE SEQUENCE [LARGE SCALE GENOMIC DNA]</scope>
    <source>
        <strain evidence="8 9">ATCC 27560</strain>
    </source>
</reference>
<evidence type="ECO:0000256" key="3">
    <source>
        <dbReference type="ARBA" id="ARBA00022692"/>
    </source>
</evidence>
<dbReference type="Proteomes" id="UP000006000">
    <property type="component" value="Unassembled WGS sequence"/>
</dbReference>
<evidence type="ECO:0000256" key="2">
    <source>
        <dbReference type="ARBA" id="ARBA00022475"/>
    </source>
</evidence>
<dbReference type="AlphaFoldDB" id="A5Z6E1"/>
<accession>A5Z6E1</accession>
<feature type="domain" description="ABC3 transporter permease C-terminal" evidence="7">
    <location>
        <begin position="257"/>
        <end position="382"/>
    </location>
</feature>
<dbReference type="PANTHER" id="PTHR30572">
    <property type="entry name" value="MEMBRANE COMPONENT OF TRANSPORTER-RELATED"/>
    <property type="match status" value="1"/>
</dbReference>
<dbReference type="InterPro" id="IPR003838">
    <property type="entry name" value="ABC3_permease_C"/>
</dbReference>
<evidence type="ECO:0000256" key="1">
    <source>
        <dbReference type="ARBA" id="ARBA00004651"/>
    </source>
</evidence>
<protein>
    <submittedName>
        <fullName evidence="8">Efflux ABC transporter, permease protein</fullName>
    </submittedName>
</protein>
<reference evidence="8 9" key="2">
    <citation type="submission" date="2007-04" db="EMBL/GenBank/DDBJ databases">
        <title>Draft genome sequence of Eubacterium ventriosum (ATCC 27560).</title>
        <authorList>
            <person name="Sudarsanam P."/>
            <person name="Ley R."/>
            <person name="Guruge J."/>
            <person name="Turnbaugh P.J."/>
            <person name="Mahowald M."/>
            <person name="Liep D."/>
            <person name="Gordon J."/>
        </authorList>
    </citation>
    <scope>NUCLEOTIDE SEQUENCE [LARGE SCALE GENOMIC DNA]</scope>
    <source>
        <strain evidence="8 9">ATCC 27560</strain>
    </source>
</reference>
<gene>
    <name evidence="8" type="ORF">EUBVEN_01274</name>
</gene>
<dbReference type="eggNOG" id="COG0577">
    <property type="taxonomic scope" value="Bacteria"/>
</dbReference>
<name>A5Z6E1_9FIRM</name>
<feature type="transmembrane region" description="Helical" evidence="6">
    <location>
        <begin position="256"/>
        <end position="277"/>
    </location>
</feature>
<evidence type="ECO:0000256" key="6">
    <source>
        <dbReference type="SAM" id="Phobius"/>
    </source>
</evidence>
<keyword evidence="2" id="KW-1003">Cell membrane</keyword>
<evidence type="ECO:0000313" key="9">
    <source>
        <dbReference type="Proteomes" id="UP000006000"/>
    </source>
</evidence>
<keyword evidence="3 6" id="KW-0812">Transmembrane</keyword>
<evidence type="ECO:0000256" key="5">
    <source>
        <dbReference type="ARBA" id="ARBA00023136"/>
    </source>
</evidence>